<gene>
    <name evidence="2" type="ORF">ACFQZ7_04500</name>
</gene>
<dbReference type="EMBL" id="JBHTIO010000023">
    <property type="protein sequence ID" value="MFD0896995.1"/>
    <property type="molecule type" value="Genomic_DNA"/>
</dbReference>
<name>A0ABW3EBC0_9LACO</name>
<accession>A0ABW3EBC0</accession>
<dbReference type="Proteomes" id="UP001597104">
    <property type="component" value="Unassembled WGS sequence"/>
</dbReference>
<reference evidence="3" key="1">
    <citation type="journal article" date="2019" name="Int. J. Syst. Evol. Microbiol.">
        <title>The Global Catalogue of Microorganisms (GCM) 10K type strain sequencing project: providing services to taxonomists for standard genome sequencing and annotation.</title>
        <authorList>
            <consortium name="The Broad Institute Genomics Platform"/>
            <consortium name="The Broad Institute Genome Sequencing Center for Infectious Disease"/>
            <person name="Wu L."/>
            <person name="Ma J."/>
        </authorList>
    </citation>
    <scope>NUCLEOTIDE SEQUENCE [LARGE SCALE GENOMIC DNA]</scope>
    <source>
        <strain evidence="3">CCM 8925</strain>
    </source>
</reference>
<dbReference type="RefSeq" id="WP_373280667.1">
    <property type="nucleotide sequence ID" value="NZ_BJDN01000024.1"/>
</dbReference>
<keyword evidence="3" id="KW-1185">Reference proteome</keyword>
<evidence type="ECO:0000313" key="3">
    <source>
        <dbReference type="Proteomes" id="UP001597104"/>
    </source>
</evidence>
<evidence type="ECO:0000259" key="1">
    <source>
        <dbReference type="Pfam" id="PF21758"/>
    </source>
</evidence>
<feature type="domain" description="Prenylated flavin chaperone LpdD-like" evidence="1">
    <location>
        <begin position="8"/>
        <end position="116"/>
    </location>
</feature>
<protein>
    <submittedName>
        <fullName evidence="2">Amino acid decarboxylase</fullName>
    </submittedName>
</protein>
<organism evidence="2 3">
    <name type="scientific">Loigolactobacillus binensis</name>
    <dbReference type="NCBI Taxonomy" id="2559922"/>
    <lineage>
        <taxon>Bacteria</taxon>
        <taxon>Bacillati</taxon>
        <taxon>Bacillota</taxon>
        <taxon>Bacilli</taxon>
        <taxon>Lactobacillales</taxon>
        <taxon>Lactobacillaceae</taxon>
        <taxon>Loigolactobacillus</taxon>
    </lineage>
</organism>
<evidence type="ECO:0000313" key="2">
    <source>
        <dbReference type="EMBL" id="MFD0896995.1"/>
    </source>
</evidence>
<proteinExistence type="predicted"/>
<comment type="caution">
    <text evidence="2">The sequence shown here is derived from an EMBL/GenBank/DDBJ whole genome shotgun (WGS) entry which is preliminary data.</text>
</comment>
<sequence>MMTFKVTQAGYTITADVQQIGPDLLITITGGDHPHIGTVTTFGVATELATVRFPSHDGRLHKDDVLATTLMQQIRSQVAGSCTITAGVHIDQISQQQINAAAPMARVLGQQIKLWLQQQPVTASAPQYYGQTEQPK</sequence>
<dbReference type="Pfam" id="PF21758">
    <property type="entry name" value="PAC_bac"/>
    <property type="match status" value="1"/>
</dbReference>
<dbReference type="InterPro" id="IPR048844">
    <property type="entry name" value="LpdD_chaperone-like"/>
</dbReference>